<keyword evidence="1" id="KW-0472">Membrane</keyword>
<keyword evidence="1" id="KW-0812">Transmembrane</keyword>
<evidence type="ECO:0000256" key="1">
    <source>
        <dbReference type="SAM" id="Phobius"/>
    </source>
</evidence>
<dbReference type="AlphaFoldDB" id="A0A6A6JJD5"/>
<organism evidence="2 3">
    <name type="scientific">Westerdykella ornata</name>
    <dbReference type="NCBI Taxonomy" id="318751"/>
    <lineage>
        <taxon>Eukaryota</taxon>
        <taxon>Fungi</taxon>
        <taxon>Dikarya</taxon>
        <taxon>Ascomycota</taxon>
        <taxon>Pezizomycotina</taxon>
        <taxon>Dothideomycetes</taxon>
        <taxon>Pleosporomycetidae</taxon>
        <taxon>Pleosporales</taxon>
        <taxon>Sporormiaceae</taxon>
        <taxon>Westerdykella</taxon>
    </lineage>
</organism>
<feature type="transmembrane region" description="Helical" evidence="1">
    <location>
        <begin position="23"/>
        <end position="43"/>
    </location>
</feature>
<evidence type="ECO:0000313" key="2">
    <source>
        <dbReference type="EMBL" id="KAF2276374.1"/>
    </source>
</evidence>
<gene>
    <name evidence="2" type="ORF">EI97DRAFT_467079</name>
</gene>
<feature type="transmembrane region" description="Helical" evidence="1">
    <location>
        <begin position="173"/>
        <end position="195"/>
    </location>
</feature>
<keyword evidence="3" id="KW-1185">Reference proteome</keyword>
<dbReference type="RefSeq" id="XP_033653913.1">
    <property type="nucleotide sequence ID" value="XM_033801572.1"/>
</dbReference>
<feature type="transmembrane region" description="Helical" evidence="1">
    <location>
        <begin position="107"/>
        <end position="127"/>
    </location>
</feature>
<dbReference type="GeneID" id="54554747"/>
<protein>
    <submittedName>
        <fullName evidence="2">Uncharacterized protein</fullName>
    </submittedName>
</protein>
<dbReference type="OrthoDB" id="3945378at2759"/>
<accession>A0A6A6JJD5</accession>
<evidence type="ECO:0000313" key="3">
    <source>
        <dbReference type="Proteomes" id="UP000800097"/>
    </source>
</evidence>
<feature type="transmembrane region" description="Helical" evidence="1">
    <location>
        <begin position="374"/>
        <end position="395"/>
    </location>
</feature>
<feature type="transmembrane region" description="Helical" evidence="1">
    <location>
        <begin position="231"/>
        <end position="262"/>
    </location>
</feature>
<proteinExistence type="predicted"/>
<name>A0A6A6JJD5_WESOR</name>
<sequence length="497" mass="55071">MLSANLAQVCTVVLFRNRRRSRLSWVLGWLCPVVIGLLVDMAWPPTLLYALIGVAQRRAPEPSSYASRHMECEIIGNPDFYGLGIRLGIYFQWLSALLAGPSEGEGLLVSYFVFALALYVSFFVFTFGDSATFVAEVAIMLLIFFGGIYIMITSRFYRKRKVPRANATEYGSMGLPIVYNLVLFPMVLYGCWFWCRMAGGRIKPFAESPCGTYLFLFARVTPGRVRMASGFMAFVFIYTLLAVCFYQLSQLIMFLGPLLFVWRNRSNLAASSEPQAANSPRVPSIAGSQDSIPASLLRFVQLGVQFDDADAVLFRQSAIQMVYVLPLTVIFVLVDQGVRLILWTTGQSKKPWVDPLFKAEREDGTRGPLSSMSVALYVFVAIALSILGVELTLVWNSISGVYEIKSPGQLIPLIIGMGTLGQVLWKKLISGFETLVDRLVGQSPGDVNHGAERELDSIARERTVDIEAGASFQLPDSRWMVVSSSLRRTAAEPSPSA</sequence>
<dbReference type="EMBL" id="ML986493">
    <property type="protein sequence ID" value="KAF2276374.1"/>
    <property type="molecule type" value="Genomic_DNA"/>
</dbReference>
<reference evidence="2" key="1">
    <citation type="journal article" date="2020" name="Stud. Mycol.">
        <title>101 Dothideomycetes genomes: a test case for predicting lifestyles and emergence of pathogens.</title>
        <authorList>
            <person name="Haridas S."/>
            <person name="Albert R."/>
            <person name="Binder M."/>
            <person name="Bloem J."/>
            <person name="Labutti K."/>
            <person name="Salamov A."/>
            <person name="Andreopoulos B."/>
            <person name="Baker S."/>
            <person name="Barry K."/>
            <person name="Bills G."/>
            <person name="Bluhm B."/>
            <person name="Cannon C."/>
            <person name="Castanera R."/>
            <person name="Culley D."/>
            <person name="Daum C."/>
            <person name="Ezra D."/>
            <person name="Gonzalez J."/>
            <person name="Henrissat B."/>
            <person name="Kuo A."/>
            <person name="Liang C."/>
            <person name="Lipzen A."/>
            <person name="Lutzoni F."/>
            <person name="Magnuson J."/>
            <person name="Mondo S."/>
            <person name="Nolan M."/>
            <person name="Ohm R."/>
            <person name="Pangilinan J."/>
            <person name="Park H.-J."/>
            <person name="Ramirez L."/>
            <person name="Alfaro M."/>
            <person name="Sun H."/>
            <person name="Tritt A."/>
            <person name="Yoshinaga Y."/>
            <person name="Zwiers L.-H."/>
            <person name="Turgeon B."/>
            <person name="Goodwin S."/>
            <person name="Spatafora J."/>
            <person name="Crous P."/>
            <person name="Grigoriev I."/>
        </authorList>
    </citation>
    <scope>NUCLEOTIDE SEQUENCE</scope>
    <source>
        <strain evidence="2">CBS 379.55</strain>
    </source>
</reference>
<dbReference type="Proteomes" id="UP000800097">
    <property type="component" value="Unassembled WGS sequence"/>
</dbReference>
<feature type="transmembrane region" description="Helical" evidence="1">
    <location>
        <begin position="322"/>
        <end position="342"/>
    </location>
</feature>
<keyword evidence="1" id="KW-1133">Transmembrane helix</keyword>
<feature type="transmembrane region" description="Helical" evidence="1">
    <location>
        <begin position="133"/>
        <end position="152"/>
    </location>
</feature>